<feature type="transmembrane region" description="Helical" evidence="7">
    <location>
        <begin position="13"/>
        <end position="32"/>
    </location>
</feature>
<feature type="transmembrane region" description="Helical" evidence="7">
    <location>
        <begin position="44"/>
        <end position="67"/>
    </location>
</feature>
<evidence type="ECO:0000256" key="6">
    <source>
        <dbReference type="ARBA" id="ARBA00023136"/>
    </source>
</evidence>
<evidence type="ECO:0000256" key="2">
    <source>
        <dbReference type="ARBA" id="ARBA00022475"/>
    </source>
</evidence>
<keyword evidence="3 8" id="KW-0808">Transferase</keyword>
<dbReference type="GO" id="GO:0042158">
    <property type="term" value="P:lipoprotein biosynthetic process"/>
    <property type="evidence" value="ECO:0007669"/>
    <property type="project" value="InterPro"/>
</dbReference>
<proteinExistence type="inferred from homology"/>
<feature type="transmembrane region" description="Helical" evidence="7">
    <location>
        <begin position="79"/>
        <end position="104"/>
    </location>
</feature>
<evidence type="ECO:0000256" key="5">
    <source>
        <dbReference type="ARBA" id="ARBA00022989"/>
    </source>
</evidence>
<evidence type="ECO:0000256" key="3">
    <source>
        <dbReference type="ARBA" id="ARBA00022679"/>
    </source>
</evidence>
<evidence type="ECO:0000313" key="8">
    <source>
        <dbReference type="EMBL" id="HDD43839.1"/>
    </source>
</evidence>
<keyword evidence="2" id="KW-1003">Cell membrane</keyword>
<keyword evidence="5 7" id="KW-1133">Transmembrane helix</keyword>
<dbReference type="GO" id="GO:0005886">
    <property type="term" value="C:plasma membrane"/>
    <property type="evidence" value="ECO:0007669"/>
    <property type="project" value="InterPro"/>
</dbReference>
<comment type="caution">
    <text evidence="8">The sequence shown here is derived from an EMBL/GenBank/DDBJ whole genome shotgun (WGS) entry which is preliminary data.</text>
</comment>
<sequence>MHPIFFRLGPITIYTYGIFVAIGFLAAFTLILREAKKEGLFPNLISDLVFWMVISGIIGARLLYVIYEFPSFLKKPLTIFALWKGGLVFIGGVVGGLLTMIIYVKRKKLDFWQLVDIFAPGLALGEAFGRIGCFFAGC</sequence>
<dbReference type="AlphaFoldDB" id="A0A7C0U207"/>
<dbReference type="InterPro" id="IPR001640">
    <property type="entry name" value="Lgt"/>
</dbReference>
<dbReference type="EMBL" id="DRBS01000121">
    <property type="protein sequence ID" value="HDD43839.1"/>
    <property type="molecule type" value="Genomic_DNA"/>
</dbReference>
<gene>
    <name evidence="8" type="ORF">ENG63_03125</name>
</gene>
<dbReference type="Proteomes" id="UP000886289">
    <property type="component" value="Unassembled WGS sequence"/>
</dbReference>
<evidence type="ECO:0000256" key="1">
    <source>
        <dbReference type="ARBA" id="ARBA00007150"/>
    </source>
</evidence>
<keyword evidence="6 7" id="KW-0472">Membrane</keyword>
<comment type="similarity">
    <text evidence="1">Belongs to the Lgt family.</text>
</comment>
<name>A0A7C0U207_DESA2</name>
<dbReference type="GO" id="GO:0008961">
    <property type="term" value="F:phosphatidylglycerol-prolipoprotein diacylglyceryl transferase activity"/>
    <property type="evidence" value="ECO:0007669"/>
    <property type="project" value="InterPro"/>
</dbReference>
<evidence type="ECO:0000256" key="4">
    <source>
        <dbReference type="ARBA" id="ARBA00022692"/>
    </source>
</evidence>
<dbReference type="PANTHER" id="PTHR30589:SF0">
    <property type="entry name" value="PHOSPHATIDYLGLYCEROL--PROLIPOPROTEIN DIACYLGLYCERYL TRANSFERASE"/>
    <property type="match status" value="1"/>
</dbReference>
<dbReference type="PANTHER" id="PTHR30589">
    <property type="entry name" value="PROLIPOPROTEIN DIACYLGLYCERYL TRANSFERASE"/>
    <property type="match status" value="1"/>
</dbReference>
<protein>
    <submittedName>
        <fullName evidence="8">Prolipoprotein diacylglyceryl transferase</fullName>
    </submittedName>
</protein>
<dbReference type="Pfam" id="PF01790">
    <property type="entry name" value="LGT"/>
    <property type="match status" value="1"/>
</dbReference>
<organism evidence="8">
    <name type="scientific">Desulfofervidus auxilii</name>
    <dbReference type="NCBI Taxonomy" id="1621989"/>
    <lineage>
        <taxon>Bacteria</taxon>
        <taxon>Pseudomonadati</taxon>
        <taxon>Thermodesulfobacteriota</taxon>
        <taxon>Candidatus Desulfofervidia</taxon>
        <taxon>Candidatus Desulfofervidales</taxon>
        <taxon>Candidatus Desulfofervidaceae</taxon>
        <taxon>Candidatus Desulfofervidus</taxon>
    </lineage>
</organism>
<reference evidence="8" key="1">
    <citation type="journal article" date="2020" name="mSystems">
        <title>Genome- and Community-Level Interaction Insights into Carbon Utilization and Element Cycling Functions of Hydrothermarchaeota in Hydrothermal Sediment.</title>
        <authorList>
            <person name="Zhou Z."/>
            <person name="Liu Y."/>
            <person name="Xu W."/>
            <person name="Pan J."/>
            <person name="Luo Z.H."/>
            <person name="Li M."/>
        </authorList>
    </citation>
    <scope>NUCLEOTIDE SEQUENCE [LARGE SCALE GENOMIC DNA]</scope>
    <source>
        <strain evidence="8">HyVt-233</strain>
    </source>
</reference>
<accession>A0A7C0U207</accession>
<keyword evidence="4 7" id="KW-0812">Transmembrane</keyword>
<evidence type="ECO:0000256" key="7">
    <source>
        <dbReference type="SAM" id="Phobius"/>
    </source>
</evidence>